<dbReference type="GO" id="GO:0005886">
    <property type="term" value="C:plasma membrane"/>
    <property type="evidence" value="ECO:0007669"/>
    <property type="project" value="UniProtKB-SubCell"/>
</dbReference>
<evidence type="ECO:0000256" key="2">
    <source>
        <dbReference type="ARBA" id="ARBA00022475"/>
    </source>
</evidence>
<feature type="transmembrane region" description="Helical" evidence="6">
    <location>
        <begin position="190"/>
        <end position="212"/>
    </location>
</feature>
<dbReference type="AlphaFoldDB" id="A0A977K8V9"/>
<feature type="transmembrane region" description="Helical" evidence="6">
    <location>
        <begin position="404"/>
        <end position="423"/>
    </location>
</feature>
<feature type="transmembrane region" description="Helical" evidence="6">
    <location>
        <begin position="348"/>
        <end position="365"/>
    </location>
</feature>
<evidence type="ECO:0000256" key="5">
    <source>
        <dbReference type="ARBA" id="ARBA00023136"/>
    </source>
</evidence>
<dbReference type="PIRSF" id="PIRSF006060">
    <property type="entry name" value="AA_transporter"/>
    <property type="match status" value="1"/>
</dbReference>
<evidence type="ECO:0000256" key="1">
    <source>
        <dbReference type="ARBA" id="ARBA00004651"/>
    </source>
</evidence>
<dbReference type="KEGG" id="ipc:IPA_00415"/>
<feature type="transmembrane region" description="Helical" evidence="6">
    <location>
        <begin position="377"/>
        <end position="398"/>
    </location>
</feature>
<dbReference type="EMBL" id="CP006868">
    <property type="protein sequence ID" value="UXD21127.1"/>
    <property type="molecule type" value="Genomic_DNA"/>
</dbReference>
<evidence type="ECO:0000256" key="6">
    <source>
        <dbReference type="SAM" id="Phobius"/>
    </source>
</evidence>
<feature type="transmembrane region" description="Helical" evidence="6">
    <location>
        <begin position="14"/>
        <end position="35"/>
    </location>
</feature>
<sequence>MYKYGRKKLGLKELTAIGIGGMIGGGIFAVLGLSIKIAGPLAPIAFSIAGLIAFLTAYSYAKFSYYHPCMGGTIEYIAMGIEKEKLVGYLSTLLWVSYIVMLSLYSFAFGSYGAALLGFKEGTLSYTFIQHVLITAILLTFMFINLLGAEIMGKIEDFLVYIKVAILLFFTVIGLLHSDPELIFKQPWPPLHYIIAGGMIIFLAYEGFELISNAGLDADNKKDLYWAFFLSVSIVVAIYVLIAYVSVTTLPVNEIVKYKDYALAVIAEPLLGKIGFVLIGIAALYSTASAINATIYGAGRIAYLIFKHGELKEPLRKKAWNQPKEGVLMTSLAAVVLANTYSLANISLMGSLGFLLVFLAVNYSAHKLADKIGASKSLTLAGTILTLVSAIILVYVALSMNFWSQLKALLTLMVPPAIIEIVWRKISRRKMKKPKEYGIYKVIEYIEQKL</sequence>
<organism evidence="7 8">
    <name type="scientific">Ignicoccus pacificus DSM 13166</name>
    <dbReference type="NCBI Taxonomy" id="940294"/>
    <lineage>
        <taxon>Archaea</taxon>
        <taxon>Thermoproteota</taxon>
        <taxon>Thermoprotei</taxon>
        <taxon>Desulfurococcales</taxon>
        <taxon>Desulfurococcaceae</taxon>
        <taxon>Ignicoccus</taxon>
    </lineage>
</organism>
<reference evidence="7" key="1">
    <citation type="submission" date="2013-11" db="EMBL/GenBank/DDBJ databases">
        <title>Comparative genomics of Ignicoccus.</title>
        <authorList>
            <person name="Podar M."/>
        </authorList>
    </citation>
    <scope>NUCLEOTIDE SEQUENCE</scope>
    <source>
        <strain evidence="7">DSM 13166</strain>
    </source>
</reference>
<protein>
    <submittedName>
        <fullName evidence="7">Amino acid transporter</fullName>
    </submittedName>
</protein>
<evidence type="ECO:0000256" key="4">
    <source>
        <dbReference type="ARBA" id="ARBA00022989"/>
    </source>
</evidence>
<feature type="transmembrane region" description="Helical" evidence="6">
    <location>
        <begin position="86"/>
        <end position="108"/>
    </location>
</feature>
<gene>
    <name evidence="7" type="ORF">IPA_00415</name>
</gene>
<feature type="transmembrane region" description="Helical" evidence="6">
    <location>
        <begin position="158"/>
        <end position="178"/>
    </location>
</feature>
<comment type="subcellular location">
    <subcellularLocation>
        <location evidence="1">Cell membrane</location>
        <topology evidence="1">Multi-pass membrane protein</topology>
    </subcellularLocation>
</comment>
<dbReference type="Gene3D" id="1.20.1740.10">
    <property type="entry name" value="Amino acid/polyamine transporter I"/>
    <property type="match status" value="1"/>
</dbReference>
<dbReference type="Pfam" id="PF13520">
    <property type="entry name" value="AA_permease_2"/>
    <property type="match status" value="1"/>
</dbReference>
<name>A0A977K8V9_9CREN</name>
<keyword evidence="3 6" id="KW-0812">Transmembrane</keyword>
<evidence type="ECO:0000313" key="7">
    <source>
        <dbReference type="EMBL" id="UXD21127.1"/>
    </source>
</evidence>
<feature type="transmembrane region" description="Helical" evidence="6">
    <location>
        <begin position="224"/>
        <end position="247"/>
    </location>
</feature>
<dbReference type="GO" id="GO:0022857">
    <property type="term" value="F:transmembrane transporter activity"/>
    <property type="evidence" value="ECO:0007669"/>
    <property type="project" value="InterPro"/>
</dbReference>
<keyword evidence="4 6" id="KW-1133">Transmembrane helix</keyword>
<proteinExistence type="predicted"/>
<feature type="transmembrane region" description="Helical" evidence="6">
    <location>
        <begin position="41"/>
        <end position="61"/>
    </location>
</feature>
<dbReference type="Proteomes" id="UP001063698">
    <property type="component" value="Chromosome"/>
</dbReference>
<keyword evidence="5 6" id="KW-0472">Membrane</keyword>
<keyword evidence="8" id="KW-1185">Reference proteome</keyword>
<accession>A0A977K8V9</accession>
<evidence type="ECO:0000313" key="8">
    <source>
        <dbReference type="Proteomes" id="UP001063698"/>
    </source>
</evidence>
<dbReference type="InterPro" id="IPR002293">
    <property type="entry name" value="AA/rel_permease1"/>
</dbReference>
<dbReference type="PANTHER" id="PTHR42770:SF11">
    <property type="entry name" value="INNER MEMBRANE TRANSPORT PROTEIN YBAT"/>
    <property type="match status" value="1"/>
</dbReference>
<keyword evidence="2" id="KW-1003">Cell membrane</keyword>
<feature type="transmembrane region" description="Helical" evidence="6">
    <location>
        <begin position="128"/>
        <end position="146"/>
    </location>
</feature>
<evidence type="ECO:0000256" key="3">
    <source>
        <dbReference type="ARBA" id="ARBA00022692"/>
    </source>
</evidence>
<feature type="transmembrane region" description="Helical" evidence="6">
    <location>
        <begin position="274"/>
        <end position="306"/>
    </location>
</feature>
<dbReference type="InterPro" id="IPR050367">
    <property type="entry name" value="APC_superfamily"/>
</dbReference>
<dbReference type="PANTHER" id="PTHR42770">
    <property type="entry name" value="AMINO ACID TRANSPORTER-RELATED"/>
    <property type="match status" value="1"/>
</dbReference>